<dbReference type="PROSITE" id="PS50112">
    <property type="entry name" value="PAS"/>
    <property type="match status" value="1"/>
</dbReference>
<dbReference type="EMBL" id="CP117268">
    <property type="protein sequence ID" value="WFS25741.1"/>
    <property type="molecule type" value="Genomic_DNA"/>
</dbReference>
<dbReference type="InterPro" id="IPR011495">
    <property type="entry name" value="Sig_transdc_His_kin_sub2_dim/P"/>
</dbReference>
<dbReference type="Pfam" id="PF07568">
    <property type="entry name" value="HisKA_2"/>
    <property type="match status" value="1"/>
</dbReference>
<feature type="domain" description="PAS" evidence="9">
    <location>
        <begin position="4"/>
        <end position="81"/>
    </location>
</feature>
<keyword evidence="5" id="KW-0547">Nucleotide-binding</keyword>
<evidence type="ECO:0000256" key="6">
    <source>
        <dbReference type="ARBA" id="ARBA00022777"/>
    </source>
</evidence>
<sequence length="468" mass="51056">MSMSNTNFAAILKGMPQPYLVLDTDLMIVGASDAYLALTDRSLADIVGQNILVAFPENPDAAGTVEQGPLEVSLRHVIETGKPHEMAVIQYDIPQPDGRFTQKFWTPVHTPVLGDDGEIEYIIQNPMDVTESVLKAKETDARLRVALHAADLASWEYEPETDIWRRSHSVDVIFGFEPGEGGPVAAPFFARMHPDDLLSTKKVVADVMECPDRTAMKFDYRILLPSGEVRHVTSRGEVLRTSTGKVRMIGVLMDVTADRLREAELSAALAAQGELIEQKELLLAEVNHRVKNSLQLVISTLRLQARKLRDPATNEAFARAISRVRAIISVHERLYRNHNSLSVDMADHLSKLCLDLVGDGPKAIIVDADALELPTERAIPISVIVNELLAGALRGADEQNPITVSLKTTAEGRIELTVSGSDVASPMGSDELGGRLIATMASQLGGVVAEANAPDGYRFMLAFEGNDR</sequence>
<dbReference type="GO" id="GO:0016301">
    <property type="term" value="F:kinase activity"/>
    <property type="evidence" value="ECO:0007669"/>
    <property type="project" value="UniProtKB-KW"/>
</dbReference>
<dbReference type="SMART" id="SM00091">
    <property type="entry name" value="PAS"/>
    <property type="match status" value="2"/>
</dbReference>
<dbReference type="CDD" id="cd00130">
    <property type="entry name" value="PAS"/>
    <property type="match status" value="1"/>
</dbReference>
<dbReference type="Gene3D" id="2.10.70.100">
    <property type="match status" value="1"/>
</dbReference>
<keyword evidence="12" id="KW-1185">Reference proteome</keyword>
<keyword evidence="7" id="KW-0067">ATP-binding</keyword>
<reference evidence="11 12" key="1">
    <citation type="journal article" date="2019" name="Phytopathology">
        <title>A Novel Group of Rhizobium tumorigenes-Like Agrobacteria Associated with Crown Gall Disease of Rhododendron and Blueberry.</title>
        <authorList>
            <person name="Kuzmanovic N."/>
            <person name="Behrens P."/>
            <person name="Idczak E."/>
            <person name="Wagner S."/>
            <person name="Gotz M."/>
            <person name="Sproer C."/>
            <person name="Bunk B."/>
            <person name="Overmann J."/>
            <person name="Smalla K."/>
        </authorList>
    </citation>
    <scope>NUCLEOTIDE SEQUENCE [LARGE SCALE GENOMIC DNA]</scope>
    <source>
        <strain evidence="12">rho-6.2</strain>
    </source>
</reference>
<evidence type="ECO:0000256" key="2">
    <source>
        <dbReference type="ARBA" id="ARBA00012438"/>
    </source>
</evidence>
<geneLocation type="plasmid" evidence="11 12">
    <name>unnamed1</name>
</geneLocation>
<evidence type="ECO:0000256" key="7">
    <source>
        <dbReference type="ARBA" id="ARBA00022840"/>
    </source>
</evidence>
<dbReference type="InterPro" id="IPR013655">
    <property type="entry name" value="PAS_fold_3"/>
</dbReference>
<reference evidence="11 12" key="2">
    <citation type="journal article" date="2023" name="MicrobiologyOpen">
        <title>Genomics of the tumorigenes clade of the family Rhizobiaceae and description of Rhizobium rhododendri sp. nov.</title>
        <authorList>
            <person name="Kuzmanovic N."/>
            <person name="diCenzo G.C."/>
            <person name="Bunk B."/>
            <person name="Sproeer C."/>
            <person name="Fruehling A."/>
            <person name="Neumann-Schaal M."/>
            <person name="Overmann J."/>
            <person name="Smalla K."/>
        </authorList>
    </citation>
    <scope>NUCLEOTIDE SEQUENCE [LARGE SCALE GENOMIC DNA]</scope>
    <source>
        <strain evidence="12">rho-6.2</strain>
        <plasmid evidence="11 12">unnamed1</plasmid>
    </source>
</reference>
<keyword evidence="11" id="KW-0614">Plasmid</keyword>
<gene>
    <name evidence="11" type="ORF">PR018_19445</name>
</gene>
<dbReference type="PROSITE" id="PS50113">
    <property type="entry name" value="PAC"/>
    <property type="match status" value="1"/>
</dbReference>
<dbReference type="InterPro" id="IPR000700">
    <property type="entry name" value="PAS-assoc_C"/>
</dbReference>
<comment type="catalytic activity">
    <reaction evidence="1">
        <text>ATP + protein L-histidine = ADP + protein N-phospho-L-histidine.</text>
        <dbReference type="EC" id="2.7.13.3"/>
    </reaction>
</comment>
<dbReference type="InterPro" id="IPR035965">
    <property type="entry name" value="PAS-like_dom_sf"/>
</dbReference>
<evidence type="ECO:0000256" key="3">
    <source>
        <dbReference type="ARBA" id="ARBA00022553"/>
    </source>
</evidence>
<dbReference type="InterPro" id="IPR013656">
    <property type="entry name" value="PAS_4"/>
</dbReference>
<dbReference type="SUPFAM" id="SSF55785">
    <property type="entry name" value="PYP-like sensor domain (PAS domain)"/>
    <property type="match status" value="2"/>
</dbReference>
<evidence type="ECO:0000259" key="9">
    <source>
        <dbReference type="PROSITE" id="PS50112"/>
    </source>
</evidence>
<feature type="domain" description="PAC" evidence="10">
    <location>
        <begin position="216"/>
        <end position="267"/>
    </location>
</feature>
<evidence type="ECO:0000256" key="1">
    <source>
        <dbReference type="ARBA" id="ARBA00000085"/>
    </source>
</evidence>
<dbReference type="Proteomes" id="UP000318939">
    <property type="component" value="Plasmid unnamed1"/>
</dbReference>
<organism evidence="11 12">
    <name type="scientific">Rhizobium rhododendri</name>
    <dbReference type="NCBI Taxonomy" id="2506430"/>
    <lineage>
        <taxon>Bacteria</taxon>
        <taxon>Pseudomonadati</taxon>
        <taxon>Pseudomonadota</taxon>
        <taxon>Alphaproteobacteria</taxon>
        <taxon>Hyphomicrobiales</taxon>
        <taxon>Rhizobiaceae</taxon>
        <taxon>Rhizobium/Agrobacterium group</taxon>
        <taxon>Rhizobium</taxon>
    </lineage>
</organism>
<dbReference type="Gene3D" id="3.30.450.20">
    <property type="entry name" value="PAS domain"/>
    <property type="match status" value="2"/>
</dbReference>
<evidence type="ECO:0000313" key="11">
    <source>
        <dbReference type="EMBL" id="WFS25741.1"/>
    </source>
</evidence>
<dbReference type="PANTHER" id="PTHR41523">
    <property type="entry name" value="TWO-COMPONENT SYSTEM SENSOR PROTEIN"/>
    <property type="match status" value="1"/>
</dbReference>
<evidence type="ECO:0000313" key="12">
    <source>
        <dbReference type="Proteomes" id="UP000318939"/>
    </source>
</evidence>
<dbReference type="PANTHER" id="PTHR41523:SF8">
    <property type="entry name" value="ETHYLENE RESPONSE SENSOR PROTEIN"/>
    <property type="match status" value="1"/>
</dbReference>
<evidence type="ECO:0000256" key="8">
    <source>
        <dbReference type="ARBA" id="ARBA00023026"/>
    </source>
</evidence>
<dbReference type="InterPro" id="IPR036890">
    <property type="entry name" value="HATPase_C_sf"/>
</dbReference>
<evidence type="ECO:0000256" key="4">
    <source>
        <dbReference type="ARBA" id="ARBA00022679"/>
    </source>
</evidence>
<accession>A0ABY8IPT1</accession>
<dbReference type="InterPro" id="IPR000014">
    <property type="entry name" value="PAS"/>
</dbReference>
<evidence type="ECO:0000256" key="5">
    <source>
        <dbReference type="ARBA" id="ARBA00022741"/>
    </source>
</evidence>
<dbReference type="EC" id="2.7.13.3" evidence="2"/>
<protein>
    <recommendedName>
        <fullName evidence="2">histidine kinase</fullName>
        <ecNumber evidence="2">2.7.13.3</ecNumber>
    </recommendedName>
</protein>
<keyword evidence="4" id="KW-0808">Transferase</keyword>
<proteinExistence type="predicted"/>
<keyword evidence="6 11" id="KW-0418">Kinase</keyword>
<dbReference type="Pfam" id="PF08448">
    <property type="entry name" value="PAS_4"/>
    <property type="match status" value="1"/>
</dbReference>
<evidence type="ECO:0000259" key="10">
    <source>
        <dbReference type="PROSITE" id="PS50113"/>
    </source>
</evidence>
<name>A0ABY8IPT1_9HYPH</name>
<keyword evidence="8" id="KW-0843">Virulence</keyword>
<dbReference type="Pfam" id="PF08447">
    <property type="entry name" value="PAS_3"/>
    <property type="match status" value="1"/>
</dbReference>
<dbReference type="RefSeq" id="WP_142832378.1">
    <property type="nucleotide sequence ID" value="NZ_CP117268.1"/>
</dbReference>
<dbReference type="Gene3D" id="3.30.565.10">
    <property type="entry name" value="Histidine kinase-like ATPase, C-terminal domain"/>
    <property type="match status" value="1"/>
</dbReference>
<keyword evidence="3" id="KW-0597">Phosphoprotein</keyword>